<gene>
    <name evidence="2" type="ORF">M1L60_02495</name>
</gene>
<keyword evidence="3" id="KW-1185">Reference proteome</keyword>
<dbReference type="InterPro" id="IPR039422">
    <property type="entry name" value="MarR/SlyA-like"/>
</dbReference>
<dbReference type="RefSeq" id="WP_253235601.1">
    <property type="nucleotide sequence ID" value="NZ_JAMYJR010000002.1"/>
</dbReference>
<comment type="caution">
    <text evidence="2">The sequence shown here is derived from an EMBL/GenBank/DDBJ whole genome shotgun (WGS) entry which is preliminary data.</text>
</comment>
<dbReference type="Proteomes" id="UP001523369">
    <property type="component" value="Unassembled WGS sequence"/>
</dbReference>
<organism evidence="2 3">
    <name type="scientific">Paractinoplanes aksuensis</name>
    <dbReference type="NCBI Taxonomy" id="2939490"/>
    <lineage>
        <taxon>Bacteria</taxon>
        <taxon>Bacillati</taxon>
        <taxon>Actinomycetota</taxon>
        <taxon>Actinomycetes</taxon>
        <taxon>Micromonosporales</taxon>
        <taxon>Micromonosporaceae</taxon>
        <taxon>Paractinoplanes</taxon>
    </lineage>
</organism>
<evidence type="ECO:0000259" key="1">
    <source>
        <dbReference type="SMART" id="SM00347"/>
    </source>
</evidence>
<evidence type="ECO:0000313" key="3">
    <source>
        <dbReference type="Proteomes" id="UP001523369"/>
    </source>
</evidence>
<protein>
    <submittedName>
        <fullName evidence="2">MarR family winged helix-turn-helix transcriptional regulator</fullName>
    </submittedName>
</protein>
<accession>A0ABT1DF60</accession>
<sequence length="165" mass="17511">MLGPRKGPRERVEMEDVLATQLLELSQLIRKARQQWLRERPDVPIGTVSILKLIDEVGPAADGGCHAKDLAGRSGLDPSTVSRAVAAAVAQGLVERGVDSADRRASTLTLTPAGHELLGAAGDWFGALIGRALADWPDGDAERVSADLGRFSNALSAVLEREVAR</sequence>
<dbReference type="InterPro" id="IPR036390">
    <property type="entry name" value="WH_DNA-bd_sf"/>
</dbReference>
<dbReference type="Pfam" id="PF12802">
    <property type="entry name" value="MarR_2"/>
    <property type="match status" value="1"/>
</dbReference>
<name>A0ABT1DF60_9ACTN</name>
<dbReference type="EMBL" id="JAMYJR010000002">
    <property type="protein sequence ID" value="MCO8269457.1"/>
    <property type="molecule type" value="Genomic_DNA"/>
</dbReference>
<proteinExistence type="predicted"/>
<evidence type="ECO:0000313" key="2">
    <source>
        <dbReference type="EMBL" id="MCO8269457.1"/>
    </source>
</evidence>
<dbReference type="InterPro" id="IPR036388">
    <property type="entry name" value="WH-like_DNA-bd_sf"/>
</dbReference>
<dbReference type="Gene3D" id="1.10.10.10">
    <property type="entry name" value="Winged helix-like DNA-binding domain superfamily/Winged helix DNA-binding domain"/>
    <property type="match status" value="1"/>
</dbReference>
<dbReference type="SMART" id="SM00347">
    <property type="entry name" value="HTH_MARR"/>
    <property type="match status" value="1"/>
</dbReference>
<reference evidence="2 3" key="1">
    <citation type="submission" date="2022-06" db="EMBL/GenBank/DDBJ databases">
        <title>New Species of the Genus Actinoplanes, ActinopZanes ferrugineus.</title>
        <authorList>
            <person name="Ding P."/>
        </authorList>
    </citation>
    <scope>NUCLEOTIDE SEQUENCE [LARGE SCALE GENOMIC DNA]</scope>
    <source>
        <strain evidence="2 3">TRM88003</strain>
    </source>
</reference>
<dbReference type="SUPFAM" id="SSF46785">
    <property type="entry name" value="Winged helix' DNA-binding domain"/>
    <property type="match status" value="1"/>
</dbReference>
<dbReference type="InterPro" id="IPR000835">
    <property type="entry name" value="HTH_MarR-typ"/>
</dbReference>
<dbReference type="PANTHER" id="PTHR33164">
    <property type="entry name" value="TRANSCRIPTIONAL REGULATOR, MARR FAMILY"/>
    <property type="match status" value="1"/>
</dbReference>
<feature type="domain" description="HTH marR-type" evidence="1">
    <location>
        <begin position="35"/>
        <end position="143"/>
    </location>
</feature>
<dbReference type="PANTHER" id="PTHR33164:SF57">
    <property type="entry name" value="MARR-FAMILY TRANSCRIPTIONAL REGULATOR"/>
    <property type="match status" value="1"/>
</dbReference>